<dbReference type="PANTHER" id="PTHR43223">
    <property type="entry name" value="ALKYL/ARYL-SULFATASE"/>
    <property type="match status" value="1"/>
</dbReference>
<dbReference type="PANTHER" id="PTHR43223:SF1">
    <property type="entry name" value="ALKYL_ARYL-SULFATASE BDS1"/>
    <property type="match status" value="1"/>
</dbReference>
<dbReference type="GO" id="GO:0018909">
    <property type="term" value="P:dodecyl sulfate metabolic process"/>
    <property type="evidence" value="ECO:0007669"/>
    <property type="project" value="TreeGrafter"/>
</dbReference>
<dbReference type="Gene3D" id="3.30.1050.10">
    <property type="entry name" value="SCP2 sterol-binding domain"/>
    <property type="match status" value="1"/>
</dbReference>
<dbReference type="AlphaFoldDB" id="A0A6J7S2G0"/>
<feature type="domain" description="Alkyl sulfatase C-terminal" evidence="1">
    <location>
        <begin position="1"/>
        <end position="118"/>
    </location>
</feature>
<evidence type="ECO:0000259" key="1">
    <source>
        <dbReference type="Pfam" id="PF14864"/>
    </source>
</evidence>
<reference evidence="2" key="1">
    <citation type="submission" date="2020-05" db="EMBL/GenBank/DDBJ databases">
        <authorList>
            <person name="Chiriac C."/>
            <person name="Salcher M."/>
            <person name="Ghai R."/>
            <person name="Kavagutti S V."/>
        </authorList>
    </citation>
    <scope>NUCLEOTIDE SEQUENCE</scope>
</reference>
<evidence type="ECO:0000313" key="2">
    <source>
        <dbReference type="EMBL" id="CAB5035221.1"/>
    </source>
</evidence>
<organism evidence="2">
    <name type="scientific">freshwater metagenome</name>
    <dbReference type="NCBI Taxonomy" id="449393"/>
    <lineage>
        <taxon>unclassified sequences</taxon>
        <taxon>metagenomes</taxon>
        <taxon>ecological metagenomes</taxon>
    </lineage>
</organism>
<name>A0A6J7S2G0_9ZZZZ</name>
<accession>A0A6J7S2G0</accession>
<protein>
    <submittedName>
        <fullName evidence="2">Unannotated protein</fullName>
    </submittedName>
</protein>
<dbReference type="EMBL" id="CAFBPX010000127">
    <property type="protein sequence ID" value="CAB5035221.1"/>
    <property type="molecule type" value="Genomic_DNA"/>
</dbReference>
<sequence>MRALRTGQLFDAMGTRINGERAAESDLIVAWNFTDIDEQWTLRVTHGALSTVEGRLDENAQATVTTTRETLNALILQEIDAMEAFGSGAISVDGDPMALAGFLGLLDDAPHDFPIVTPRG</sequence>
<gene>
    <name evidence="2" type="ORF">UFOPK4175_00769</name>
</gene>
<dbReference type="InterPro" id="IPR052195">
    <property type="entry name" value="Bact_Alkyl/Aryl-Sulfatase"/>
</dbReference>
<dbReference type="SUPFAM" id="SSF55718">
    <property type="entry name" value="SCP-like"/>
    <property type="match status" value="1"/>
</dbReference>
<dbReference type="GO" id="GO:0018741">
    <property type="term" value="F:linear primary-alkylsulfatase activity"/>
    <property type="evidence" value="ECO:0007669"/>
    <property type="project" value="TreeGrafter"/>
</dbReference>
<dbReference type="InterPro" id="IPR029229">
    <property type="entry name" value="Alkyl_sulf_C"/>
</dbReference>
<proteinExistence type="predicted"/>
<dbReference type="Pfam" id="PF14864">
    <property type="entry name" value="Alkyl_sulf_C"/>
    <property type="match status" value="1"/>
</dbReference>
<dbReference type="InterPro" id="IPR036527">
    <property type="entry name" value="SCP2_sterol-bd_dom_sf"/>
</dbReference>